<dbReference type="PROSITE" id="PS50005">
    <property type="entry name" value="TPR"/>
    <property type="match status" value="1"/>
</dbReference>
<feature type="region of interest" description="Disordered" evidence="4">
    <location>
        <begin position="362"/>
        <end position="383"/>
    </location>
</feature>
<keyword evidence="1 2" id="KW-0728">SH3 domain</keyword>
<dbReference type="Proteomes" id="UP000034805">
    <property type="component" value="Unassembled WGS sequence"/>
</dbReference>
<evidence type="ECO:0000259" key="5">
    <source>
        <dbReference type="PROSITE" id="PS50002"/>
    </source>
</evidence>
<evidence type="ECO:0000313" key="7">
    <source>
        <dbReference type="Proteomes" id="UP000034805"/>
    </source>
</evidence>
<dbReference type="PROSITE" id="PS50002">
    <property type="entry name" value="SH3"/>
    <property type="match status" value="1"/>
</dbReference>
<proteinExistence type="predicted"/>
<dbReference type="InterPro" id="IPR042772">
    <property type="entry name" value="SH3TC1/SH3TC2"/>
</dbReference>
<dbReference type="InterPro" id="IPR011990">
    <property type="entry name" value="TPR-like_helical_dom_sf"/>
</dbReference>
<protein>
    <recommendedName>
        <fullName evidence="5">SH3 domain-containing protein</fullName>
    </recommendedName>
</protein>
<keyword evidence="3" id="KW-0802">TPR repeat</keyword>
<dbReference type="InterPro" id="IPR019734">
    <property type="entry name" value="TPR_rpt"/>
</dbReference>
<dbReference type="EMBL" id="JARO02004808">
    <property type="protein sequence ID" value="KPP67874.1"/>
    <property type="molecule type" value="Genomic_DNA"/>
</dbReference>
<gene>
    <name evidence="6" type="ORF">Z043_113490</name>
</gene>
<dbReference type="STRING" id="113540.ENSSFOP00015027173"/>
<dbReference type="InterPro" id="IPR001452">
    <property type="entry name" value="SH3_domain"/>
</dbReference>
<feature type="region of interest" description="Disordered" evidence="4">
    <location>
        <begin position="1"/>
        <end position="33"/>
    </location>
</feature>
<evidence type="ECO:0000256" key="4">
    <source>
        <dbReference type="SAM" id="MobiDB-lite"/>
    </source>
</evidence>
<dbReference type="SMART" id="SM00028">
    <property type="entry name" value="TPR"/>
    <property type="match status" value="6"/>
</dbReference>
<feature type="domain" description="SH3" evidence="5">
    <location>
        <begin position="215"/>
        <end position="282"/>
    </location>
</feature>
<feature type="repeat" description="TPR" evidence="3">
    <location>
        <begin position="1096"/>
        <end position="1129"/>
    </location>
</feature>
<sequence length="1239" mass="139070">MLVHAFPSQSATRRKKESPPEDLQRTPQLPWRRGIPQVPALPVRLAAVRGSRRLPDRNLQEVLRGKLRGLEGSGAGVGALFSIPSELEQKQHRRHLQGLTEDTVTEMFVPLLLGFLSQCLENLLLDQDFWLSSPEQEEPGIEVLVQEETLNLMYKGILMQEGSFFGRCTASQMFDSSTSGSDLYLEQGDIALFEPPFKGSGWTVQSLADGARGTKAKAAVVPVSPFQQRWDGGGPDELSFECGEEIHVVGLLASCFQWFLGRHEGTGSIGLVRTSLVKPTDTNQSTNIFLDEEERGLFSVKDEQTKADAIALLNKSTQHHMSSIYKLAGLLFSMDSTPDHEELRGKIDRILKELKNSDVDILQSKATDPSSGEEDKKELEPEEDARLPCFTISIGEDGVDSFLPLFSFLNHRNYQPKFASVYGFSLDLFHSAFQGHAEEEELVAYLASSREAARRRRLFWAQSRICFLLAKLCACRAKFSQARVYLEEALSIPKDTFTDMRFLIAIHANLAIIYLTQKNIEKYFDSCERVAALRMGVPQHICSTDREPEVLHYVLKKAILAGNIAVEARVCFLMAQLYRTLEQTPNIVPYVERLQALMEEPPGSAHFIPSHGYLALGRTYRESGLSHLALSSVRRAALHPSATLAHCLSSTCFVLENVPGESIPLQVAPYLRKALALLEGAGEHVLRQAISMSLSHLLQDCGLLDDALRCIHTLLDGGLPCSKADMMHVFVSLAWLHIHNRQPRHGLIVLEAVLSATLWNCATPQEGAVHNMRAIALQHVGDVREAAVSYHTAIEVCKALDLQHCWAVALANRGLLYRRVGAKSLAERTLLSSVKMFSTLQGEGHKENFIAVLLELGHLCVSQGQLENGKICYEWALLTAMGSNRLDWQLQACQRLCQLYCTTCPDTTQSIIYSEHQLALVRKTANRGQEGDILETMSQLYLSLGTERAFKTALEYTKCSLGIFIDLRRKEKEAYAWLQSGNIYRMLGQDELVDLYIQVAQETALSTGNTLFVLGLLEAAGDLFFNSSRDREKAVSFYKDRALPIAERTKNAPTKLRLCNKLGELLMQMQLHAEALPFMQTALDLSIALGERLNERVAFHRLGVLYHQLGQFELAEHYYLKALSLCPAPLQFDEETLYYVRVYFTLGDIIFYDLKDPYDAAGYYHLALAAAMDLGNKRAQLKLCTRLATIYHNFVVDRERSLFFYQRARAFAAELHVRRINLSPEQHYCSTARYRSGLH</sequence>
<dbReference type="PANTHER" id="PTHR22647">
    <property type="entry name" value="SH3 DOMAIN AND TETRATRICOPEPTIDE REPEATS CONTAINING PROTEIN"/>
    <property type="match status" value="1"/>
</dbReference>
<organism evidence="6 7">
    <name type="scientific">Scleropages formosus</name>
    <name type="common">Asian bonytongue</name>
    <name type="synonym">Osteoglossum formosum</name>
    <dbReference type="NCBI Taxonomy" id="113540"/>
    <lineage>
        <taxon>Eukaryota</taxon>
        <taxon>Metazoa</taxon>
        <taxon>Chordata</taxon>
        <taxon>Craniata</taxon>
        <taxon>Vertebrata</taxon>
        <taxon>Euteleostomi</taxon>
        <taxon>Actinopterygii</taxon>
        <taxon>Neopterygii</taxon>
        <taxon>Teleostei</taxon>
        <taxon>Osteoglossocephala</taxon>
        <taxon>Osteoglossomorpha</taxon>
        <taxon>Osteoglossiformes</taxon>
        <taxon>Osteoglossidae</taxon>
        <taxon>Scleropages</taxon>
    </lineage>
</organism>
<evidence type="ECO:0000256" key="1">
    <source>
        <dbReference type="ARBA" id="ARBA00022443"/>
    </source>
</evidence>
<name>A0A0P7U165_SCLFO</name>
<evidence type="ECO:0000313" key="6">
    <source>
        <dbReference type="EMBL" id="KPP67874.1"/>
    </source>
</evidence>
<dbReference type="AlphaFoldDB" id="A0A0P7U165"/>
<dbReference type="Gene3D" id="1.25.40.10">
    <property type="entry name" value="Tetratricopeptide repeat domain"/>
    <property type="match status" value="3"/>
</dbReference>
<dbReference type="PANTHER" id="PTHR22647:SF3">
    <property type="entry name" value="SH3 DOMAIN AND TETRATRICOPEPTIDE REPEAT-CONTAINING PROTEIN 1"/>
    <property type="match status" value="1"/>
</dbReference>
<dbReference type="SUPFAM" id="SSF48452">
    <property type="entry name" value="TPR-like"/>
    <property type="match status" value="2"/>
</dbReference>
<dbReference type="SUPFAM" id="SSF50044">
    <property type="entry name" value="SH3-domain"/>
    <property type="match status" value="1"/>
</dbReference>
<comment type="caution">
    <text evidence="6">The sequence shown here is derived from an EMBL/GenBank/DDBJ whole genome shotgun (WGS) entry which is preliminary data.</text>
</comment>
<dbReference type="Pfam" id="PF13424">
    <property type="entry name" value="TPR_12"/>
    <property type="match status" value="1"/>
</dbReference>
<evidence type="ECO:0000256" key="3">
    <source>
        <dbReference type="PROSITE-ProRule" id="PRU00339"/>
    </source>
</evidence>
<evidence type="ECO:0000256" key="2">
    <source>
        <dbReference type="PROSITE-ProRule" id="PRU00192"/>
    </source>
</evidence>
<accession>A0A0P7U165</accession>
<reference evidence="6 7" key="1">
    <citation type="submission" date="2015-08" db="EMBL/GenBank/DDBJ databases">
        <title>The genome of the Asian arowana (Scleropages formosus).</title>
        <authorList>
            <person name="Tan M.H."/>
            <person name="Gan H.M."/>
            <person name="Croft L.J."/>
            <person name="Austin C.M."/>
        </authorList>
    </citation>
    <scope>NUCLEOTIDE SEQUENCE [LARGE SCALE GENOMIC DNA]</scope>
    <source>
        <strain evidence="6">Aro1</strain>
    </source>
</reference>
<dbReference type="InterPro" id="IPR036028">
    <property type="entry name" value="SH3-like_dom_sf"/>
</dbReference>